<accession>A0ACC1JJ25</accession>
<protein>
    <submittedName>
        <fullName evidence="1">Uncharacterized protein</fullName>
    </submittedName>
</protein>
<dbReference type="EMBL" id="JANBUJ010003876">
    <property type="protein sequence ID" value="KAJ2759157.1"/>
    <property type="molecule type" value="Genomic_DNA"/>
</dbReference>
<name>A0ACC1JJ25_9FUNG</name>
<dbReference type="Proteomes" id="UP001140234">
    <property type="component" value="Unassembled WGS sequence"/>
</dbReference>
<proteinExistence type="predicted"/>
<keyword evidence="2" id="KW-1185">Reference proteome</keyword>
<evidence type="ECO:0000313" key="1">
    <source>
        <dbReference type="EMBL" id="KAJ2759157.1"/>
    </source>
</evidence>
<sequence length="112" mass="11989">MTREAGDGGMRRDPHSRSRSRERGAHEQHQQRRYNPFGPAPGHGPGLGFQQQSARGGGEWRANGYAAGAMRAMSMSPVQLPEHAPPDGPQHRRGGPRRVGSGGSHGGSPAHR</sequence>
<organism evidence="1 2">
    <name type="scientific">Coemansia nantahalensis</name>
    <dbReference type="NCBI Taxonomy" id="2789366"/>
    <lineage>
        <taxon>Eukaryota</taxon>
        <taxon>Fungi</taxon>
        <taxon>Fungi incertae sedis</taxon>
        <taxon>Zoopagomycota</taxon>
        <taxon>Kickxellomycotina</taxon>
        <taxon>Kickxellomycetes</taxon>
        <taxon>Kickxellales</taxon>
        <taxon>Kickxellaceae</taxon>
        <taxon>Coemansia</taxon>
    </lineage>
</organism>
<reference evidence="1" key="1">
    <citation type="submission" date="2022-07" db="EMBL/GenBank/DDBJ databases">
        <title>Phylogenomic reconstructions and comparative analyses of Kickxellomycotina fungi.</title>
        <authorList>
            <person name="Reynolds N.K."/>
            <person name="Stajich J.E."/>
            <person name="Barry K."/>
            <person name="Grigoriev I.V."/>
            <person name="Crous P."/>
            <person name="Smith M.E."/>
        </authorList>
    </citation>
    <scope>NUCLEOTIDE SEQUENCE</scope>
    <source>
        <strain evidence="1">CBS 109366</strain>
    </source>
</reference>
<evidence type="ECO:0000313" key="2">
    <source>
        <dbReference type="Proteomes" id="UP001140234"/>
    </source>
</evidence>
<gene>
    <name evidence="1" type="ORF">IWQ57_006629</name>
</gene>
<comment type="caution">
    <text evidence="1">The sequence shown here is derived from an EMBL/GenBank/DDBJ whole genome shotgun (WGS) entry which is preliminary data.</text>
</comment>